<evidence type="ECO:0000313" key="2">
    <source>
        <dbReference type="EMBL" id="PSL41041.1"/>
    </source>
</evidence>
<name>A0A2P8H4A0_9BACL</name>
<reference evidence="2 3" key="1">
    <citation type="submission" date="2018-03" db="EMBL/GenBank/DDBJ databases">
        <title>Genomic Encyclopedia of Type Strains, Phase III (KMG-III): the genomes of soil and plant-associated and newly described type strains.</title>
        <authorList>
            <person name="Whitman W."/>
        </authorList>
    </citation>
    <scope>NUCLEOTIDE SEQUENCE [LARGE SCALE GENOMIC DNA]</scope>
    <source>
        <strain evidence="2 3">CGMCC 1.12259</strain>
    </source>
</reference>
<proteinExistence type="predicted"/>
<comment type="caution">
    <text evidence="2">The sequence shown here is derived from an EMBL/GenBank/DDBJ whole genome shotgun (WGS) entry which is preliminary data.</text>
</comment>
<dbReference type="Proteomes" id="UP000242682">
    <property type="component" value="Unassembled WGS sequence"/>
</dbReference>
<evidence type="ECO:0000313" key="3">
    <source>
        <dbReference type="Proteomes" id="UP000242682"/>
    </source>
</evidence>
<dbReference type="Gene3D" id="3.40.1580.10">
    <property type="entry name" value="SMI1/KNR4-like"/>
    <property type="match status" value="1"/>
</dbReference>
<accession>A0A2P8H4A0</accession>
<sequence>MKKVIDKISSSSKAKGVSLLDLKKAEKELGALFPEEFKDLYVETNGAEFGEWTLFPVATAQDGTLSSDLVSHNLHNRPENLPADMIIVGENNIGDKLCYRIRKRWMQEYLFLWNEKNNRLNKYTSLLSELIETTVRKDTNGKPRNMGDFTVKSGKLIVTDPCYSAEDTGIQVHLSNVKNGRWTATVSYTDDEVVEKLTAYFAEKKPSGKWHSCDKLIAVDSAQAGIFDAALFGKDEAIPYEVENVYGIGMDEEGLKYYVACSDAVASDDQGGVIPGGAVAMSGYGDGMYEVYLKYNIHKEIVGVMIGFGEEE</sequence>
<dbReference type="InterPro" id="IPR037883">
    <property type="entry name" value="Knr4/Smi1-like_sf"/>
</dbReference>
<dbReference type="EMBL" id="PYAT01000003">
    <property type="protein sequence ID" value="PSL41041.1"/>
    <property type="molecule type" value="Genomic_DNA"/>
</dbReference>
<dbReference type="OrthoDB" id="2045100at2"/>
<dbReference type="SUPFAM" id="SSF160631">
    <property type="entry name" value="SMI1/KNR4-like"/>
    <property type="match status" value="1"/>
</dbReference>
<feature type="domain" description="Knr4/Smi1-like" evidence="1">
    <location>
        <begin position="16"/>
        <end position="112"/>
    </location>
</feature>
<protein>
    <submittedName>
        <fullName evidence="2">Uncharacterized protein DUF4241</fullName>
    </submittedName>
</protein>
<organism evidence="2 3">
    <name type="scientific">Planomicrobium soli</name>
    <dbReference type="NCBI Taxonomy" id="1176648"/>
    <lineage>
        <taxon>Bacteria</taxon>
        <taxon>Bacillati</taxon>
        <taxon>Bacillota</taxon>
        <taxon>Bacilli</taxon>
        <taxon>Bacillales</taxon>
        <taxon>Caryophanaceae</taxon>
        <taxon>Planomicrobium</taxon>
    </lineage>
</organism>
<dbReference type="SMART" id="SM00860">
    <property type="entry name" value="SMI1_KNR4"/>
    <property type="match status" value="1"/>
</dbReference>
<keyword evidence="3" id="KW-1185">Reference proteome</keyword>
<dbReference type="RefSeq" id="WP_106532550.1">
    <property type="nucleotide sequence ID" value="NZ_PYAT01000003.1"/>
</dbReference>
<dbReference type="InterPro" id="IPR018958">
    <property type="entry name" value="Knr4/Smi1-like_dom"/>
</dbReference>
<gene>
    <name evidence="2" type="ORF">B0H99_103175</name>
</gene>
<dbReference type="AlphaFoldDB" id="A0A2P8H4A0"/>
<evidence type="ECO:0000259" key="1">
    <source>
        <dbReference type="SMART" id="SM00860"/>
    </source>
</evidence>
<dbReference type="Pfam" id="PF09346">
    <property type="entry name" value="SMI1_KNR4"/>
    <property type="match status" value="1"/>
</dbReference>